<sequence>MYAAAGGASLASRRADKKKALQQKKNESQQKLLREKMAQAKVSSSLETPTKSKGFHQLPANYLRPPQGVGRKLSATYTGVQGSRCLLPINEGSFTDELKSPSTGGAHLLGFGTSGLHRSQTATIPFMFQQDASGVSPPATPNVCFPTERPPFTAFTYTNDPIDKPNLTLTIPGQDPIIITPATPIPTPLHPNLLPTSSTAAYQLERKCSVHRRKLDTFEEQFYRTTNYQTAQELYNEEFRAYLAAHQSVFLPNGGQRQPWEEPWCLDPEHQQQGICTCDHLEVL</sequence>
<feature type="compositionally biased region" description="Basic and acidic residues" evidence="1">
    <location>
        <begin position="24"/>
        <end position="38"/>
    </location>
</feature>
<evidence type="ECO:0000256" key="1">
    <source>
        <dbReference type="SAM" id="MobiDB-lite"/>
    </source>
</evidence>
<dbReference type="AlphaFoldDB" id="A0A336MGG5"/>
<feature type="compositionally biased region" description="Low complexity" evidence="1">
    <location>
        <begin position="1"/>
        <end position="12"/>
    </location>
</feature>
<evidence type="ECO:0000313" key="2">
    <source>
        <dbReference type="EMBL" id="SSX09129.1"/>
    </source>
</evidence>
<name>A0A336MGG5_CULSO</name>
<proteinExistence type="predicted"/>
<protein>
    <submittedName>
        <fullName evidence="3">CSON000787 protein</fullName>
    </submittedName>
</protein>
<accession>A0A336MGG5</accession>
<evidence type="ECO:0000313" key="3">
    <source>
        <dbReference type="EMBL" id="SSX29040.1"/>
    </source>
</evidence>
<feature type="region of interest" description="Disordered" evidence="1">
    <location>
        <begin position="1"/>
        <end position="67"/>
    </location>
</feature>
<dbReference type="VEuPathDB" id="VectorBase:CSON000787"/>
<reference evidence="2" key="1">
    <citation type="submission" date="2018-04" db="EMBL/GenBank/DDBJ databases">
        <authorList>
            <person name="Go L.Y."/>
            <person name="Mitchell J.A."/>
        </authorList>
    </citation>
    <scope>NUCLEOTIDE SEQUENCE</scope>
    <source>
        <tissue evidence="2">Whole organism</tissue>
    </source>
</reference>
<dbReference type="EMBL" id="UFQT01001126">
    <property type="protein sequence ID" value="SSX29040.1"/>
    <property type="molecule type" value="Genomic_DNA"/>
</dbReference>
<gene>
    <name evidence="3" type="primary">CSON000787</name>
</gene>
<feature type="compositionally biased region" description="Polar residues" evidence="1">
    <location>
        <begin position="41"/>
        <end position="51"/>
    </location>
</feature>
<reference evidence="3" key="2">
    <citation type="submission" date="2018-07" db="EMBL/GenBank/DDBJ databases">
        <authorList>
            <person name="Quirk P.G."/>
            <person name="Krulwich T.A."/>
        </authorList>
    </citation>
    <scope>NUCLEOTIDE SEQUENCE</scope>
</reference>
<organism evidence="3">
    <name type="scientific">Culicoides sonorensis</name>
    <name type="common">Biting midge</name>
    <dbReference type="NCBI Taxonomy" id="179676"/>
    <lineage>
        <taxon>Eukaryota</taxon>
        <taxon>Metazoa</taxon>
        <taxon>Ecdysozoa</taxon>
        <taxon>Arthropoda</taxon>
        <taxon>Hexapoda</taxon>
        <taxon>Insecta</taxon>
        <taxon>Pterygota</taxon>
        <taxon>Neoptera</taxon>
        <taxon>Endopterygota</taxon>
        <taxon>Diptera</taxon>
        <taxon>Nematocera</taxon>
        <taxon>Chironomoidea</taxon>
        <taxon>Ceratopogonidae</taxon>
        <taxon>Ceratopogoninae</taxon>
        <taxon>Culicoides</taxon>
        <taxon>Monoculicoides</taxon>
    </lineage>
</organism>
<dbReference type="EMBL" id="UFQS01001126">
    <property type="protein sequence ID" value="SSX09129.1"/>
    <property type="molecule type" value="Genomic_DNA"/>
</dbReference>